<dbReference type="VEuPathDB" id="CryptoDB:Vbra_3518"/>
<keyword evidence="4" id="KW-1185">Reference proteome</keyword>
<dbReference type="Proteomes" id="UP000041254">
    <property type="component" value="Unassembled WGS sequence"/>
</dbReference>
<organism evidence="3 4">
    <name type="scientific">Vitrella brassicaformis (strain CCMP3155)</name>
    <dbReference type="NCBI Taxonomy" id="1169540"/>
    <lineage>
        <taxon>Eukaryota</taxon>
        <taxon>Sar</taxon>
        <taxon>Alveolata</taxon>
        <taxon>Colpodellida</taxon>
        <taxon>Vitrellaceae</taxon>
        <taxon>Vitrella</taxon>
    </lineage>
</organism>
<reference evidence="3 4" key="1">
    <citation type="submission" date="2014-11" db="EMBL/GenBank/DDBJ databases">
        <authorList>
            <person name="Zhu J."/>
            <person name="Qi W."/>
            <person name="Song R."/>
        </authorList>
    </citation>
    <scope>NUCLEOTIDE SEQUENCE [LARGE SCALE GENOMIC DNA]</scope>
</reference>
<name>A0A0G4E9T1_VITBC</name>
<dbReference type="InParanoid" id="A0A0G4E9T1"/>
<evidence type="ECO:0000256" key="2">
    <source>
        <dbReference type="SAM" id="Phobius"/>
    </source>
</evidence>
<evidence type="ECO:0000256" key="1">
    <source>
        <dbReference type="SAM" id="MobiDB-lite"/>
    </source>
</evidence>
<accession>A0A0G4E9T1</accession>
<feature type="compositionally biased region" description="Polar residues" evidence="1">
    <location>
        <begin position="280"/>
        <end position="296"/>
    </location>
</feature>
<keyword evidence="2" id="KW-1133">Transmembrane helix</keyword>
<feature type="region of interest" description="Disordered" evidence="1">
    <location>
        <begin position="252"/>
        <end position="308"/>
    </location>
</feature>
<gene>
    <name evidence="3" type="ORF">Vbra_3518</name>
</gene>
<keyword evidence="2" id="KW-0812">Transmembrane</keyword>
<protein>
    <submittedName>
        <fullName evidence="3">Uncharacterized protein</fullName>
    </submittedName>
</protein>
<keyword evidence="2" id="KW-0472">Membrane</keyword>
<feature type="transmembrane region" description="Helical" evidence="2">
    <location>
        <begin position="435"/>
        <end position="454"/>
    </location>
</feature>
<dbReference type="EMBL" id="CDMY01000077">
    <property type="protein sequence ID" value="CEL92412.1"/>
    <property type="molecule type" value="Genomic_DNA"/>
</dbReference>
<feature type="transmembrane region" description="Helical" evidence="2">
    <location>
        <begin position="187"/>
        <end position="207"/>
    </location>
</feature>
<feature type="transmembrane region" description="Helical" evidence="2">
    <location>
        <begin position="126"/>
        <end position="145"/>
    </location>
</feature>
<feature type="transmembrane region" description="Helical" evidence="2">
    <location>
        <begin position="25"/>
        <end position="46"/>
    </location>
</feature>
<feature type="transmembrane region" description="Helical" evidence="2">
    <location>
        <begin position="394"/>
        <end position="414"/>
    </location>
</feature>
<evidence type="ECO:0000313" key="3">
    <source>
        <dbReference type="EMBL" id="CEL92412.1"/>
    </source>
</evidence>
<evidence type="ECO:0000313" key="4">
    <source>
        <dbReference type="Proteomes" id="UP000041254"/>
    </source>
</evidence>
<feature type="transmembrane region" description="Helical" evidence="2">
    <location>
        <begin position="58"/>
        <end position="76"/>
    </location>
</feature>
<dbReference type="PhylomeDB" id="A0A0G4E9T1"/>
<feature type="transmembrane region" description="Helical" evidence="2">
    <location>
        <begin position="157"/>
        <end position="175"/>
    </location>
</feature>
<proteinExistence type="predicted"/>
<sequence length="487" mass="55222">MVVWPLAFWRTCESKTTPLVIAVDYARTTATSLCVIVYYLAIVEGYRCERLFSRFCKSWHYFLVPTVVSVALPHLFVQPRLWPYAVILLTLEYIGYMVLLPFGLFQQVARDTPAVKRRWLYTLQMTIVPIVSLTAAFLWSAIFLPRGERAATDGERALVAFTCLFCSFPLVALANGMVRKMRDGPPLYNHAVIYYLVLGSLIIPRLLQAEMTFLRNKVMSSLLFALYDLVGDLAVPYTDMLQVNVTRWLTRPRNDRSAKPAQKIGCPSSECESHTEHIETMTSSNKGTAASISRLSSGEPRHSSSEIHQSVMRMGRRMRSASTSLSSIKSTLDLQSNFIAFDFRPRYLRALRDQQYAYNQAESLILIFINLSLISMEQLLHPFSLPRLLERLGGLGVLVAIEMACEVILFMVTVRLHNLPMLRSENEPGVLTFKLMTLFVASTAFASTFSHWIAMSLLRDLQPAVYGDVKLLEFCPHSAYTHIPQMT</sequence>
<dbReference type="AlphaFoldDB" id="A0A0G4E9T1"/>
<feature type="transmembrane region" description="Helical" evidence="2">
    <location>
        <begin position="82"/>
        <end position="105"/>
    </location>
</feature>